<dbReference type="AlphaFoldDB" id="A0A846ZME6"/>
<feature type="chain" id="PRO_5032716130" evidence="4">
    <location>
        <begin position="23"/>
        <end position="294"/>
    </location>
</feature>
<dbReference type="GO" id="GO:0016020">
    <property type="term" value="C:membrane"/>
    <property type="evidence" value="ECO:0007669"/>
    <property type="project" value="InterPro"/>
</dbReference>
<comment type="similarity">
    <text evidence="1">Belongs to the MlaA family.</text>
</comment>
<evidence type="ECO:0000313" key="6">
    <source>
        <dbReference type="Proteomes" id="UP000541636"/>
    </source>
</evidence>
<dbReference type="RefSeq" id="WP_113063843.1">
    <property type="nucleotide sequence ID" value="NZ_JAAZQD010000004.1"/>
</dbReference>
<evidence type="ECO:0000256" key="2">
    <source>
        <dbReference type="ARBA" id="ARBA00022729"/>
    </source>
</evidence>
<dbReference type="PANTHER" id="PTHR30035">
    <property type="entry name" value="LIPOPROTEIN VACJ-RELATED"/>
    <property type="match status" value="1"/>
</dbReference>
<name>A0A846ZME6_9GAMM</name>
<keyword evidence="5" id="KW-0449">Lipoprotein</keyword>
<dbReference type="EMBL" id="JAAZQD010000004">
    <property type="protein sequence ID" value="NKZ39394.1"/>
    <property type="molecule type" value="Genomic_DNA"/>
</dbReference>
<evidence type="ECO:0000256" key="1">
    <source>
        <dbReference type="ARBA" id="ARBA00010634"/>
    </source>
</evidence>
<proteinExistence type="inferred from homology"/>
<dbReference type="PANTHER" id="PTHR30035:SF3">
    <property type="entry name" value="INTERMEMBRANE PHOSPHOLIPID TRANSPORT SYSTEM LIPOPROTEIN MLAA"/>
    <property type="match status" value="1"/>
</dbReference>
<dbReference type="GO" id="GO:0120010">
    <property type="term" value="P:intermembrane phospholipid transfer"/>
    <property type="evidence" value="ECO:0007669"/>
    <property type="project" value="TreeGrafter"/>
</dbReference>
<organism evidence="5 6">
    <name type="scientific">Oleiagrimonas citrea</name>
    <dbReference type="NCBI Taxonomy" id="1665687"/>
    <lineage>
        <taxon>Bacteria</taxon>
        <taxon>Pseudomonadati</taxon>
        <taxon>Pseudomonadota</taxon>
        <taxon>Gammaproteobacteria</taxon>
        <taxon>Lysobacterales</taxon>
        <taxon>Rhodanobacteraceae</taxon>
        <taxon>Oleiagrimonas</taxon>
    </lineage>
</organism>
<sequence>MQTFRRAALVAAVIALAGCAIAKPRTDDPLEKYNRKVYAFNNAVDKVAIRPVAVGYRKITNPPVRRSISDFFTNIRMPITVANDLLQARPKKALSASARFLVNITLGLGGFFDPASRMGLPLDDTDFGITLARWGVPDGPYLVLPLIGPTTGRDVWHLPVDSYFFDPMSIYSRNQGRFDHGQQYLPSMLYLVTLRARAIDAEGFLESAYDPYVFLRDAYLQQRTYKLYDGNPPASVIDQMQGLNEQGFDPDELLKQQQSWEKKQKEKDATGAAPTTQPAAPASSSSAPGTPSGA</sequence>
<reference evidence="5 6" key="1">
    <citation type="journal article" date="2017" name="Int. J. Syst. Evol. Microbiol.">
        <title>Oleiagrimonas citrea sp. nov., a marine bacterium isolated from tidal flat sediment and emended description of the genus Oleiagrimonas Fang et al. 2015 and Oleiagrimonas soli.</title>
        <authorList>
            <person name="Yang S.H."/>
            <person name="Seo H.S."/>
            <person name="Seong C.N."/>
            <person name="Kwon K.K."/>
        </authorList>
    </citation>
    <scope>NUCLEOTIDE SEQUENCE [LARGE SCALE GENOMIC DNA]</scope>
    <source>
        <strain evidence="5 6">MEBiC09124</strain>
    </source>
</reference>
<feature type="compositionally biased region" description="Basic and acidic residues" evidence="3">
    <location>
        <begin position="260"/>
        <end position="269"/>
    </location>
</feature>
<dbReference type="InterPro" id="IPR007428">
    <property type="entry name" value="MlaA"/>
</dbReference>
<keyword evidence="6" id="KW-1185">Reference proteome</keyword>
<comment type="caution">
    <text evidence="5">The sequence shown here is derived from an EMBL/GenBank/DDBJ whole genome shotgun (WGS) entry which is preliminary data.</text>
</comment>
<dbReference type="PRINTS" id="PR01805">
    <property type="entry name" value="VACJLIPOPROT"/>
</dbReference>
<dbReference type="Pfam" id="PF04333">
    <property type="entry name" value="MlaA"/>
    <property type="match status" value="1"/>
</dbReference>
<feature type="compositionally biased region" description="Low complexity" evidence="3">
    <location>
        <begin position="270"/>
        <end position="294"/>
    </location>
</feature>
<evidence type="ECO:0000256" key="3">
    <source>
        <dbReference type="SAM" id="MobiDB-lite"/>
    </source>
</evidence>
<protein>
    <submittedName>
        <fullName evidence="5">VacJ family lipoprotein</fullName>
    </submittedName>
</protein>
<evidence type="ECO:0000313" key="5">
    <source>
        <dbReference type="EMBL" id="NKZ39394.1"/>
    </source>
</evidence>
<accession>A0A846ZME6</accession>
<keyword evidence="2 4" id="KW-0732">Signal</keyword>
<feature type="region of interest" description="Disordered" evidence="3">
    <location>
        <begin position="246"/>
        <end position="294"/>
    </location>
</feature>
<gene>
    <name evidence="5" type="ORF">HF690_10590</name>
</gene>
<feature type="signal peptide" evidence="4">
    <location>
        <begin position="1"/>
        <end position="22"/>
    </location>
</feature>
<evidence type="ECO:0000256" key="4">
    <source>
        <dbReference type="SAM" id="SignalP"/>
    </source>
</evidence>
<dbReference type="PROSITE" id="PS51257">
    <property type="entry name" value="PROKAR_LIPOPROTEIN"/>
    <property type="match status" value="1"/>
</dbReference>
<dbReference type="Proteomes" id="UP000541636">
    <property type="component" value="Unassembled WGS sequence"/>
</dbReference>